<comment type="caution">
    <text evidence="1">The sequence shown here is derived from an EMBL/GenBank/DDBJ whole genome shotgun (WGS) entry which is preliminary data.</text>
</comment>
<evidence type="ECO:0000313" key="1">
    <source>
        <dbReference type="EMBL" id="KUM51382.1"/>
    </source>
</evidence>
<dbReference type="AlphaFoldDB" id="A0A117NJD5"/>
<dbReference type="EMBL" id="LKAM01000001">
    <property type="protein sequence ID" value="KUM51382.1"/>
    <property type="molecule type" value="Genomic_DNA"/>
</dbReference>
<organism evidence="1">
    <name type="scientific">Picea glauca</name>
    <name type="common">White spruce</name>
    <name type="synonym">Pinus glauca</name>
    <dbReference type="NCBI Taxonomy" id="3330"/>
    <lineage>
        <taxon>Eukaryota</taxon>
        <taxon>Viridiplantae</taxon>
        <taxon>Streptophyta</taxon>
        <taxon>Embryophyta</taxon>
        <taxon>Tracheophyta</taxon>
        <taxon>Spermatophyta</taxon>
        <taxon>Pinopsida</taxon>
        <taxon>Pinidae</taxon>
        <taxon>Conifers I</taxon>
        <taxon>Pinales</taxon>
        <taxon>Pinaceae</taxon>
        <taxon>Picea</taxon>
    </lineage>
</organism>
<name>A0A117NJD5_PICGL</name>
<reference evidence="1" key="1">
    <citation type="journal article" date="2015" name="Genome Biol. Evol.">
        <title>Organellar Genomes of White Spruce (Picea glauca): Assembly and Annotation.</title>
        <authorList>
            <person name="Jackman S.D."/>
            <person name="Warren R.L."/>
            <person name="Gibb E.A."/>
            <person name="Vandervalk B.P."/>
            <person name="Mohamadi H."/>
            <person name="Chu J."/>
            <person name="Raymond A."/>
            <person name="Pleasance S."/>
            <person name="Coope R."/>
            <person name="Wildung M.R."/>
            <person name="Ritland C.E."/>
            <person name="Bousquet J."/>
            <person name="Jones S.J."/>
            <person name="Bohlmann J."/>
            <person name="Birol I."/>
        </authorList>
    </citation>
    <scope>NUCLEOTIDE SEQUENCE [LARGE SCALE GENOMIC DNA]</scope>
    <source>
        <tissue evidence="1">Flushing bud</tissue>
    </source>
</reference>
<protein>
    <submittedName>
        <fullName evidence="1">Uncharacterized protein</fullName>
    </submittedName>
</protein>
<geneLocation type="mitochondrion" evidence="1"/>
<keyword evidence="1" id="KW-0496">Mitochondrion</keyword>
<accession>A0A117NJD5</accession>
<proteinExistence type="predicted"/>
<sequence length="44" mass="4763">MGNSPSNSNLGKTCCPVSARCCLLCMLINMREGRVSLFSADPRE</sequence>
<gene>
    <name evidence="1" type="ORF">ABT39_MTgene1229</name>
</gene>